<dbReference type="PATRIC" id="fig|1658765.3.peg.3179"/>
<evidence type="ECO:0000256" key="9">
    <source>
        <dbReference type="RuleBase" id="RU369079"/>
    </source>
</evidence>
<evidence type="ECO:0000256" key="7">
    <source>
        <dbReference type="ARBA" id="ARBA00023136"/>
    </source>
</evidence>
<evidence type="ECO:0000256" key="3">
    <source>
        <dbReference type="ARBA" id="ARBA00022475"/>
    </source>
</evidence>
<keyword evidence="12" id="KW-1185">Reference proteome</keyword>
<keyword evidence="3" id="KW-1003">Cell membrane</keyword>
<comment type="subcellular location">
    <subcellularLocation>
        <location evidence="1 9">Cell inner membrane</location>
        <topology evidence="1 9">Multi-pass membrane protein</topology>
    </subcellularLocation>
</comment>
<dbReference type="GO" id="GO:0015740">
    <property type="term" value="P:C4-dicarboxylate transport"/>
    <property type="evidence" value="ECO:0007669"/>
    <property type="project" value="TreeGrafter"/>
</dbReference>
<comment type="similarity">
    <text evidence="8 9">Belongs to the TRAP transporter small permease family.</text>
</comment>
<evidence type="ECO:0000256" key="6">
    <source>
        <dbReference type="ARBA" id="ARBA00022989"/>
    </source>
</evidence>
<protein>
    <recommendedName>
        <fullName evidence="9">TRAP transporter small permease protein</fullName>
    </recommendedName>
</protein>
<evidence type="ECO:0000256" key="5">
    <source>
        <dbReference type="ARBA" id="ARBA00022692"/>
    </source>
</evidence>
<evidence type="ECO:0000313" key="12">
    <source>
        <dbReference type="Proteomes" id="UP000036102"/>
    </source>
</evidence>
<name>A0A0J7JG75_9GAMM</name>
<dbReference type="AlphaFoldDB" id="A0A0J7JG75"/>
<keyword evidence="4 9" id="KW-0997">Cell inner membrane</keyword>
<sequence length="195" mass="21112">MTAFEVSTVNLPKQEKPEHHCSGFVKGLSDRLVRMMYLSGAAVVVTTLVTMFVAILLNVVLRYFFGGGLTWAYEIPAILFPWTVAGGMVMASAQGRHITVDLIPGLLSESFSRVLAGTVNLFVSAVSVGVVYYSMPIIKASQYSRLAETGIPQIYGYSSLVYAFSLIALIGLLSAIEYLIGNRALAQDPTAKNYS</sequence>
<dbReference type="EMBL" id="LFBU01000001">
    <property type="protein sequence ID" value="KMQ76934.1"/>
    <property type="molecule type" value="Genomic_DNA"/>
</dbReference>
<reference evidence="11 12" key="1">
    <citation type="submission" date="2015-06" db="EMBL/GenBank/DDBJ databases">
        <title>Marinobacter subterrani, a genetically tractable neutrophilic iron-oxidizing strain isolated from the Soudan Iron Mine.</title>
        <authorList>
            <person name="Bonis B.M."/>
            <person name="Gralnick J.A."/>
        </authorList>
    </citation>
    <scope>NUCLEOTIDE SEQUENCE [LARGE SCALE GENOMIC DNA]</scope>
    <source>
        <strain evidence="11 12">JG233</strain>
    </source>
</reference>
<evidence type="ECO:0000313" key="11">
    <source>
        <dbReference type="EMBL" id="KMQ76934.1"/>
    </source>
</evidence>
<accession>A0A0J7JG75</accession>
<feature type="transmembrane region" description="Helical" evidence="9">
    <location>
        <begin position="114"/>
        <end position="134"/>
    </location>
</feature>
<keyword evidence="5 9" id="KW-0812">Transmembrane</keyword>
<gene>
    <name evidence="11" type="ORF">Msub_13149</name>
</gene>
<feature type="transmembrane region" description="Helical" evidence="9">
    <location>
        <begin position="36"/>
        <end position="65"/>
    </location>
</feature>
<feature type="transmembrane region" description="Helical" evidence="9">
    <location>
        <begin position="154"/>
        <end position="176"/>
    </location>
</feature>
<feature type="transmembrane region" description="Helical" evidence="9">
    <location>
        <begin position="71"/>
        <end position="93"/>
    </location>
</feature>
<keyword evidence="6 9" id="KW-1133">Transmembrane helix</keyword>
<evidence type="ECO:0000256" key="8">
    <source>
        <dbReference type="ARBA" id="ARBA00038436"/>
    </source>
</evidence>
<feature type="domain" description="Tripartite ATP-independent periplasmic transporters DctQ component" evidence="10">
    <location>
        <begin position="51"/>
        <end position="177"/>
    </location>
</feature>
<dbReference type="STRING" id="1658765.Msub_13149"/>
<dbReference type="GO" id="GO:0005886">
    <property type="term" value="C:plasma membrane"/>
    <property type="evidence" value="ECO:0007669"/>
    <property type="project" value="UniProtKB-SubCell"/>
</dbReference>
<keyword evidence="7 9" id="KW-0472">Membrane</keyword>
<evidence type="ECO:0000256" key="4">
    <source>
        <dbReference type="ARBA" id="ARBA00022519"/>
    </source>
</evidence>
<dbReference type="InterPro" id="IPR007387">
    <property type="entry name" value="TRAP_DctQ"/>
</dbReference>
<evidence type="ECO:0000256" key="2">
    <source>
        <dbReference type="ARBA" id="ARBA00022448"/>
    </source>
</evidence>
<dbReference type="PANTHER" id="PTHR35011">
    <property type="entry name" value="2,3-DIKETO-L-GULONATE TRAP TRANSPORTER SMALL PERMEASE PROTEIN YIAM"/>
    <property type="match status" value="1"/>
</dbReference>
<dbReference type="PANTHER" id="PTHR35011:SF11">
    <property type="entry name" value="TRAP TRANSPORTER SMALL PERMEASE PROTEIN"/>
    <property type="match status" value="1"/>
</dbReference>
<dbReference type="InterPro" id="IPR055348">
    <property type="entry name" value="DctQ"/>
</dbReference>
<comment type="function">
    <text evidence="9">Part of the tripartite ATP-independent periplasmic (TRAP) transport system.</text>
</comment>
<dbReference type="Pfam" id="PF04290">
    <property type="entry name" value="DctQ"/>
    <property type="match status" value="1"/>
</dbReference>
<dbReference type="Proteomes" id="UP000036102">
    <property type="component" value="Unassembled WGS sequence"/>
</dbReference>
<organism evidence="11 12">
    <name type="scientific">Marinobacter subterrani</name>
    <dbReference type="NCBI Taxonomy" id="1658765"/>
    <lineage>
        <taxon>Bacteria</taxon>
        <taxon>Pseudomonadati</taxon>
        <taxon>Pseudomonadota</taxon>
        <taxon>Gammaproteobacteria</taxon>
        <taxon>Pseudomonadales</taxon>
        <taxon>Marinobacteraceae</taxon>
        <taxon>Marinobacter</taxon>
    </lineage>
</organism>
<dbReference type="OrthoDB" id="2085311at2"/>
<dbReference type="GO" id="GO:0022857">
    <property type="term" value="F:transmembrane transporter activity"/>
    <property type="evidence" value="ECO:0007669"/>
    <property type="project" value="UniProtKB-UniRule"/>
</dbReference>
<evidence type="ECO:0000256" key="1">
    <source>
        <dbReference type="ARBA" id="ARBA00004429"/>
    </source>
</evidence>
<comment type="subunit">
    <text evidence="9">The complex comprises the extracytoplasmic solute receptor protein and the two transmembrane proteins.</text>
</comment>
<dbReference type="RefSeq" id="WP_048496840.1">
    <property type="nucleotide sequence ID" value="NZ_LFBU01000001.1"/>
</dbReference>
<comment type="caution">
    <text evidence="11">The sequence shown here is derived from an EMBL/GenBank/DDBJ whole genome shotgun (WGS) entry which is preliminary data.</text>
</comment>
<evidence type="ECO:0000259" key="10">
    <source>
        <dbReference type="Pfam" id="PF04290"/>
    </source>
</evidence>
<keyword evidence="2 9" id="KW-0813">Transport</keyword>
<proteinExistence type="inferred from homology"/>